<name>A0ABR7T247_HELCL</name>
<proteinExistence type="predicted"/>
<protein>
    <submittedName>
        <fullName evidence="1">Stage V sporulation protein AE</fullName>
    </submittedName>
</protein>
<gene>
    <name evidence="1" type="ORF">H1S01_10110</name>
</gene>
<sequence>MGKTKKRRVIVITDGDRVAKKAIEIATRNIGGRCISLSAGNPTPLSGKIIAKKILSTPHDPVVVMVDDRGVVGMGAGEQALQELAEDPRIQVIGAVAVASNTIGAEGVEVHASIDRHGRVWPGPVDKNGYPEPEGHRYLEGDTVETLSNLSVPVIVGTGDIGKMQGADHVRFGAPITTKALREILRRAESME</sequence>
<dbReference type="RefSeq" id="WP_188040205.1">
    <property type="nucleotide sequence ID" value="NZ_JACVHF010000009.1"/>
</dbReference>
<reference evidence="1 2" key="1">
    <citation type="submission" date="2020-07" db="EMBL/GenBank/DDBJ databases">
        <title>Draft whole-genome sequence of Heliobacterium chlorum DSM 3682, type strain.</title>
        <authorList>
            <person name="Kyndt J.A."/>
            <person name="Meyer T.E."/>
            <person name="Imhoff J.F."/>
        </authorList>
    </citation>
    <scope>NUCLEOTIDE SEQUENCE [LARGE SCALE GENOMIC DNA]</scope>
    <source>
        <strain evidence="1 2">DSM 3682</strain>
    </source>
</reference>
<dbReference type="Proteomes" id="UP000617402">
    <property type="component" value="Unassembled WGS sequence"/>
</dbReference>
<keyword evidence="2" id="KW-1185">Reference proteome</keyword>
<comment type="caution">
    <text evidence="1">The sequence shown here is derived from an EMBL/GenBank/DDBJ whole genome shotgun (WGS) entry which is preliminary data.</text>
</comment>
<accession>A0ABR7T247</accession>
<evidence type="ECO:0000313" key="1">
    <source>
        <dbReference type="EMBL" id="MBC9784862.1"/>
    </source>
</evidence>
<evidence type="ECO:0000313" key="2">
    <source>
        <dbReference type="Proteomes" id="UP000617402"/>
    </source>
</evidence>
<dbReference type="EMBL" id="JACVHF010000009">
    <property type="protein sequence ID" value="MBC9784862.1"/>
    <property type="molecule type" value="Genomic_DNA"/>
</dbReference>
<organism evidence="1 2">
    <name type="scientific">Heliobacterium chlorum</name>
    <dbReference type="NCBI Taxonomy" id="2698"/>
    <lineage>
        <taxon>Bacteria</taxon>
        <taxon>Bacillati</taxon>
        <taxon>Bacillota</taxon>
        <taxon>Clostridia</taxon>
        <taxon>Eubacteriales</taxon>
        <taxon>Heliobacteriaceae</taxon>
        <taxon>Heliobacterium</taxon>
    </lineage>
</organism>
<dbReference type="InterPro" id="IPR025914">
    <property type="entry name" value="SpoVAE"/>
</dbReference>
<dbReference type="Pfam" id="PF14097">
    <property type="entry name" value="SpoVAE"/>
    <property type="match status" value="1"/>
</dbReference>